<dbReference type="EMBL" id="AYKW01000045">
    <property type="protein sequence ID" value="PIL25719.1"/>
    <property type="molecule type" value="Genomic_DNA"/>
</dbReference>
<sequence>MDFEDHTRDDVDDLASIVLPVLLDRVKADVDAIEERTRARPLPVNDLEKRLRELADRVCAHVILGGTPTELVRLVERLQGIIGQTPAALALGDCFAKTYNRTRNPIRYREAVTRRATTDETRCRAAALEVAYERANTTFAETTLAFRIQRLVEAAQASYYSACSAADKYAAMGGEAGPNVADSLKGERREQEHADKQARIAREIQEASARSAEGDAESGEGRSE</sequence>
<feature type="region of interest" description="Disordered" evidence="1">
    <location>
        <begin position="175"/>
        <end position="224"/>
    </location>
</feature>
<proteinExistence type="predicted"/>
<gene>
    <name evidence="2" type="ORF">GSI_11469</name>
</gene>
<accession>A0A2G8RW32</accession>
<comment type="caution">
    <text evidence="2">The sequence shown here is derived from an EMBL/GenBank/DDBJ whole genome shotgun (WGS) entry which is preliminary data.</text>
</comment>
<evidence type="ECO:0000313" key="2">
    <source>
        <dbReference type="EMBL" id="PIL25719.1"/>
    </source>
</evidence>
<keyword evidence="3" id="KW-1185">Reference proteome</keyword>
<dbReference type="Proteomes" id="UP000230002">
    <property type="component" value="Unassembled WGS sequence"/>
</dbReference>
<dbReference type="AlphaFoldDB" id="A0A2G8RW32"/>
<protein>
    <submittedName>
        <fullName evidence="2">Uncharacterized protein</fullName>
    </submittedName>
</protein>
<organism evidence="2 3">
    <name type="scientific">Ganoderma sinense ZZ0214-1</name>
    <dbReference type="NCBI Taxonomy" id="1077348"/>
    <lineage>
        <taxon>Eukaryota</taxon>
        <taxon>Fungi</taxon>
        <taxon>Dikarya</taxon>
        <taxon>Basidiomycota</taxon>
        <taxon>Agaricomycotina</taxon>
        <taxon>Agaricomycetes</taxon>
        <taxon>Polyporales</taxon>
        <taxon>Polyporaceae</taxon>
        <taxon>Ganoderma</taxon>
    </lineage>
</organism>
<evidence type="ECO:0000256" key="1">
    <source>
        <dbReference type="SAM" id="MobiDB-lite"/>
    </source>
</evidence>
<name>A0A2G8RW32_9APHY</name>
<feature type="compositionally biased region" description="Basic and acidic residues" evidence="1">
    <location>
        <begin position="184"/>
        <end position="205"/>
    </location>
</feature>
<reference evidence="2 3" key="1">
    <citation type="journal article" date="2015" name="Sci. Rep.">
        <title>Chromosome-level genome map provides insights into diverse defense mechanisms in the medicinal fungus Ganoderma sinense.</title>
        <authorList>
            <person name="Zhu Y."/>
            <person name="Xu J."/>
            <person name="Sun C."/>
            <person name="Zhou S."/>
            <person name="Xu H."/>
            <person name="Nelson D.R."/>
            <person name="Qian J."/>
            <person name="Song J."/>
            <person name="Luo H."/>
            <person name="Xiang L."/>
            <person name="Li Y."/>
            <person name="Xu Z."/>
            <person name="Ji A."/>
            <person name="Wang L."/>
            <person name="Lu S."/>
            <person name="Hayward A."/>
            <person name="Sun W."/>
            <person name="Li X."/>
            <person name="Schwartz D.C."/>
            <person name="Wang Y."/>
            <person name="Chen S."/>
        </authorList>
    </citation>
    <scope>NUCLEOTIDE SEQUENCE [LARGE SCALE GENOMIC DNA]</scope>
    <source>
        <strain evidence="2 3">ZZ0214-1</strain>
    </source>
</reference>
<evidence type="ECO:0000313" key="3">
    <source>
        <dbReference type="Proteomes" id="UP000230002"/>
    </source>
</evidence>